<comment type="similarity">
    <text evidence="1 7">Belongs to the TRAFAC class OBG-HflX-like GTPase superfamily. OBG GTPase family.</text>
</comment>
<keyword evidence="7" id="KW-0479">Metal-binding</keyword>
<evidence type="ECO:0000256" key="3">
    <source>
        <dbReference type="ARBA" id="ARBA00022741"/>
    </source>
</evidence>
<feature type="domain" description="Obg" evidence="9">
    <location>
        <begin position="1"/>
        <end position="181"/>
    </location>
</feature>
<keyword evidence="5 7" id="KW-0460">Magnesium</keyword>
<dbReference type="FunFam" id="2.70.210.12:FF:000001">
    <property type="entry name" value="GTPase Obg"/>
    <property type="match status" value="1"/>
</dbReference>
<evidence type="ECO:0000256" key="2">
    <source>
        <dbReference type="ARBA" id="ARBA00022490"/>
    </source>
</evidence>
<dbReference type="GO" id="GO:0005737">
    <property type="term" value="C:cytoplasm"/>
    <property type="evidence" value="ECO:0007669"/>
    <property type="project" value="UniProtKB-SubCell"/>
</dbReference>
<dbReference type="Gene3D" id="2.70.210.12">
    <property type="entry name" value="GTP1/OBG domain"/>
    <property type="match status" value="1"/>
</dbReference>
<dbReference type="InterPro" id="IPR031167">
    <property type="entry name" value="G_OBG"/>
</dbReference>
<feature type="domain" description="OBG-type G" evidence="8">
    <location>
        <begin position="182"/>
        <end position="376"/>
    </location>
</feature>
<organism evidence="10 11">
    <name type="scientific">Candidatus Curtissbacteria bacterium RIFCSPHIGHO2_12_FULL_38_9b</name>
    <dbReference type="NCBI Taxonomy" id="1797720"/>
    <lineage>
        <taxon>Bacteria</taxon>
        <taxon>Candidatus Curtissiibacteriota</taxon>
    </lineage>
</organism>
<keyword evidence="6 7" id="KW-0342">GTP-binding</keyword>
<comment type="cofactor">
    <cofactor evidence="7">
        <name>Mg(2+)</name>
        <dbReference type="ChEBI" id="CHEBI:18420"/>
    </cofactor>
</comment>
<comment type="function">
    <text evidence="7">An essential GTPase which binds GTP, GDP and possibly (p)ppGpp with moderate affinity, with high nucleotide exchange rates and a fairly low GTP hydrolysis rate. Plays a role in control of the cell cycle, stress response, ribosome biogenesis and in those bacteria that undergo differentiation, in morphogenesis control.</text>
</comment>
<dbReference type="Pfam" id="PF01926">
    <property type="entry name" value="MMR_HSR1"/>
    <property type="match status" value="1"/>
</dbReference>
<gene>
    <name evidence="7" type="primary">obg</name>
    <name evidence="10" type="ORF">A3F02_01625</name>
</gene>
<dbReference type="PROSITE" id="PS51710">
    <property type="entry name" value="G_OBG"/>
    <property type="match status" value="1"/>
</dbReference>
<reference evidence="10 11" key="1">
    <citation type="journal article" date="2016" name="Nat. Commun.">
        <title>Thousands of microbial genomes shed light on interconnected biogeochemical processes in an aquifer system.</title>
        <authorList>
            <person name="Anantharaman K."/>
            <person name="Brown C.T."/>
            <person name="Hug L.A."/>
            <person name="Sharon I."/>
            <person name="Castelle C.J."/>
            <person name="Probst A.J."/>
            <person name="Thomas B.C."/>
            <person name="Singh A."/>
            <person name="Wilkins M.J."/>
            <person name="Karaoz U."/>
            <person name="Brodie E.L."/>
            <person name="Williams K.H."/>
            <person name="Hubbard S.S."/>
            <person name="Banfield J.F."/>
        </authorList>
    </citation>
    <scope>NUCLEOTIDE SEQUENCE [LARGE SCALE GENOMIC DNA]</scope>
</reference>
<feature type="binding site" evidence="7">
    <location>
        <position position="215"/>
    </location>
    <ligand>
        <name>Mg(2+)</name>
        <dbReference type="ChEBI" id="CHEBI:18420"/>
    </ligand>
</feature>
<dbReference type="GO" id="GO:0005525">
    <property type="term" value="F:GTP binding"/>
    <property type="evidence" value="ECO:0007669"/>
    <property type="project" value="UniProtKB-UniRule"/>
</dbReference>
<feature type="binding site" evidence="7">
    <location>
        <begin position="357"/>
        <end position="359"/>
    </location>
    <ligand>
        <name>GTP</name>
        <dbReference type="ChEBI" id="CHEBI:37565"/>
    </ligand>
</feature>
<evidence type="ECO:0000259" key="8">
    <source>
        <dbReference type="PROSITE" id="PS51710"/>
    </source>
</evidence>
<dbReference type="EC" id="3.6.5.-" evidence="7"/>
<dbReference type="PROSITE" id="PS51883">
    <property type="entry name" value="OBG"/>
    <property type="match status" value="1"/>
</dbReference>
<proteinExistence type="inferred from homology"/>
<protein>
    <recommendedName>
        <fullName evidence="7">GTPase Obg</fullName>
        <ecNumber evidence="7">3.6.5.-</ecNumber>
    </recommendedName>
    <alternativeName>
        <fullName evidence="7">GTP-binding protein Obg</fullName>
    </alternativeName>
</protein>
<dbReference type="EMBL" id="MFBJ01000006">
    <property type="protein sequence ID" value="OGD97392.1"/>
    <property type="molecule type" value="Genomic_DNA"/>
</dbReference>
<dbReference type="CDD" id="cd01898">
    <property type="entry name" value="Obg"/>
    <property type="match status" value="1"/>
</dbReference>
<dbReference type="PROSITE" id="PS00905">
    <property type="entry name" value="GTP1_OBG"/>
    <property type="match status" value="1"/>
</dbReference>
<dbReference type="HAMAP" id="MF_01454">
    <property type="entry name" value="GTPase_Obg"/>
    <property type="match status" value="1"/>
</dbReference>
<keyword evidence="3 7" id="KW-0547">Nucleotide-binding</keyword>
<feature type="binding site" evidence="7">
    <location>
        <begin position="213"/>
        <end position="217"/>
    </location>
    <ligand>
        <name>GTP</name>
        <dbReference type="ChEBI" id="CHEBI:37565"/>
    </ligand>
</feature>
<evidence type="ECO:0000256" key="5">
    <source>
        <dbReference type="ARBA" id="ARBA00022842"/>
    </source>
</evidence>
<accession>A0A1F5GZQ1</accession>
<dbReference type="Pfam" id="PF01018">
    <property type="entry name" value="GTP1_OBG"/>
    <property type="match status" value="2"/>
</dbReference>
<dbReference type="InterPro" id="IPR014100">
    <property type="entry name" value="GTP-bd_Obg/CgtA"/>
</dbReference>
<dbReference type="InterPro" id="IPR036726">
    <property type="entry name" value="GTP1_OBG_dom_sf"/>
</dbReference>
<dbReference type="Proteomes" id="UP000176666">
    <property type="component" value="Unassembled WGS sequence"/>
</dbReference>
<comment type="caution">
    <text evidence="10">The sequence shown here is derived from an EMBL/GenBank/DDBJ whole genome shotgun (WGS) entry which is preliminary data.</text>
</comment>
<dbReference type="PANTHER" id="PTHR11702">
    <property type="entry name" value="DEVELOPMENTALLY REGULATED GTP-BINDING PROTEIN-RELATED"/>
    <property type="match status" value="1"/>
</dbReference>
<dbReference type="SUPFAM" id="SSF82051">
    <property type="entry name" value="Obg GTP-binding protein N-terminal domain"/>
    <property type="match status" value="1"/>
</dbReference>
<evidence type="ECO:0000256" key="6">
    <source>
        <dbReference type="ARBA" id="ARBA00023134"/>
    </source>
</evidence>
<dbReference type="AlphaFoldDB" id="A0A1F5GZQ1"/>
<dbReference type="SUPFAM" id="SSF52540">
    <property type="entry name" value="P-loop containing nucleoside triphosphate hydrolases"/>
    <property type="match status" value="1"/>
</dbReference>
<dbReference type="Gene3D" id="3.40.50.300">
    <property type="entry name" value="P-loop containing nucleotide triphosphate hydrolases"/>
    <property type="match status" value="1"/>
</dbReference>
<dbReference type="InterPro" id="IPR006169">
    <property type="entry name" value="GTP1_OBG_dom"/>
</dbReference>
<evidence type="ECO:0000256" key="4">
    <source>
        <dbReference type="ARBA" id="ARBA00022801"/>
    </source>
</evidence>
<evidence type="ECO:0000259" key="9">
    <source>
        <dbReference type="PROSITE" id="PS51883"/>
    </source>
</evidence>
<dbReference type="InterPro" id="IPR006073">
    <property type="entry name" value="GTP-bd"/>
</dbReference>
<sequence length="382" mass="42224">MIDYAKITVKAGDGGRGAGSFHHIKGKRLGKADGGDGARGGDVYLVATVDLNTLEPYRFVRDYRAKNGQNGYSKLRRGAVGDDLYLKVPVGTIIRINKLCNSDNQNFGDTKQSEYQNFQASDISENQFDLCENNQKVLVAKGGLGGRGNAHLRDQFRRRPKQGENGQTGEFRSIILELKLIADVGLIGFPNSGKSTLLAAITAAKPQIAPYPFTTLEPNLGVLNSSQFTVGGTQKDQKKISETVNGELKTVNKSAKLILADIPGLIEGASRGKGLGDLFLRHIERTGLLVHLIDISTNTNKWIDYQAVRKELKAYSKSLARKKEIILLAKIDLVTRERKNEILAYFKAKKKRVLAISSKTQEGLDQLIFLLRRLLDRRPRMS</sequence>
<feature type="binding site" evidence="7">
    <location>
        <begin position="261"/>
        <end position="264"/>
    </location>
    <ligand>
        <name>GTP</name>
        <dbReference type="ChEBI" id="CHEBI:37565"/>
    </ligand>
</feature>
<dbReference type="GO" id="GO:0042254">
    <property type="term" value="P:ribosome biogenesis"/>
    <property type="evidence" value="ECO:0007669"/>
    <property type="project" value="UniProtKB-UniRule"/>
</dbReference>
<keyword evidence="4 7" id="KW-0378">Hydrolase</keyword>
<dbReference type="InterPro" id="IPR045086">
    <property type="entry name" value="OBG_GTPase"/>
</dbReference>
<feature type="binding site" evidence="7">
    <location>
        <position position="195"/>
    </location>
    <ligand>
        <name>Mg(2+)</name>
        <dbReference type="ChEBI" id="CHEBI:18420"/>
    </ligand>
</feature>
<dbReference type="InterPro" id="IPR027417">
    <property type="entry name" value="P-loop_NTPase"/>
</dbReference>
<name>A0A1F5GZQ1_9BACT</name>
<evidence type="ECO:0000313" key="10">
    <source>
        <dbReference type="EMBL" id="OGD97392.1"/>
    </source>
</evidence>
<dbReference type="PRINTS" id="PR00326">
    <property type="entry name" value="GTP1OBG"/>
</dbReference>
<evidence type="ECO:0000313" key="11">
    <source>
        <dbReference type="Proteomes" id="UP000176666"/>
    </source>
</evidence>
<dbReference type="PANTHER" id="PTHR11702:SF31">
    <property type="entry name" value="MITOCHONDRIAL RIBOSOME-ASSOCIATED GTPASE 2"/>
    <property type="match status" value="1"/>
</dbReference>
<evidence type="ECO:0000256" key="7">
    <source>
        <dbReference type="HAMAP-Rule" id="MF_01454"/>
    </source>
</evidence>
<dbReference type="GO" id="GO:0000287">
    <property type="term" value="F:magnesium ion binding"/>
    <property type="evidence" value="ECO:0007669"/>
    <property type="project" value="InterPro"/>
</dbReference>
<dbReference type="PIRSF" id="PIRSF002401">
    <property type="entry name" value="GTP_bd_Obg/CgtA"/>
    <property type="match status" value="1"/>
</dbReference>
<comment type="subunit">
    <text evidence="7">Monomer.</text>
</comment>
<evidence type="ECO:0000256" key="1">
    <source>
        <dbReference type="ARBA" id="ARBA00007699"/>
    </source>
</evidence>
<comment type="caution">
    <text evidence="7">Lacks conserved residue(s) required for the propagation of feature annotation.</text>
</comment>
<keyword evidence="2 7" id="KW-0963">Cytoplasm</keyword>
<feature type="binding site" evidence="7">
    <location>
        <begin position="188"/>
        <end position="195"/>
    </location>
    <ligand>
        <name>GTP</name>
        <dbReference type="ChEBI" id="CHEBI:37565"/>
    </ligand>
</feature>
<dbReference type="InterPro" id="IPR006074">
    <property type="entry name" value="GTP1-OBG_CS"/>
</dbReference>
<comment type="subcellular location">
    <subcellularLocation>
        <location evidence="7">Cytoplasm</location>
    </subcellularLocation>
</comment>
<dbReference type="GO" id="GO:0003924">
    <property type="term" value="F:GTPase activity"/>
    <property type="evidence" value="ECO:0007669"/>
    <property type="project" value="UniProtKB-UniRule"/>
</dbReference>